<dbReference type="Pfam" id="PF25954">
    <property type="entry name" value="Beta-barrel_RND_2"/>
    <property type="match status" value="1"/>
</dbReference>
<dbReference type="NCBIfam" id="TIGR01730">
    <property type="entry name" value="RND_mfp"/>
    <property type="match status" value="1"/>
</dbReference>
<evidence type="ECO:0000259" key="7">
    <source>
        <dbReference type="Pfam" id="PF25967"/>
    </source>
</evidence>
<keyword evidence="3" id="KW-0813">Transport</keyword>
<accession>A0ABS1KQG8</accession>
<feature type="domain" description="Multidrug resistance protein MdtA-like barrel-sandwich hybrid" evidence="5">
    <location>
        <begin position="68"/>
        <end position="186"/>
    </location>
</feature>
<evidence type="ECO:0000313" key="9">
    <source>
        <dbReference type="Proteomes" id="UP000613030"/>
    </source>
</evidence>
<dbReference type="Gene3D" id="2.40.50.100">
    <property type="match status" value="1"/>
</dbReference>
<dbReference type="Pfam" id="PF25967">
    <property type="entry name" value="RND-MFP_C"/>
    <property type="match status" value="1"/>
</dbReference>
<dbReference type="Pfam" id="PF25917">
    <property type="entry name" value="BSH_RND"/>
    <property type="match status" value="1"/>
</dbReference>
<gene>
    <name evidence="8" type="ORF">JI741_10120</name>
</gene>
<dbReference type="Pfam" id="PF25876">
    <property type="entry name" value="HH_MFP_RND"/>
    <property type="match status" value="1"/>
</dbReference>
<dbReference type="InterPro" id="IPR058625">
    <property type="entry name" value="MdtA-like_BSH"/>
</dbReference>
<evidence type="ECO:0000256" key="1">
    <source>
        <dbReference type="ARBA" id="ARBA00004196"/>
    </source>
</evidence>
<name>A0ABS1KQG8_9BACT</name>
<dbReference type="Gene3D" id="2.40.30.170">
    <property type="match status" value="1"/>
</dbReference>
<comment type="similarity">
    <text evidence="2">Belongs to the membrane fusion protein (MFP) (TC 8.A.1) family.</text>
</comment>
<sequence length="352" mass="38414">MHSVLRFVGIGLTLAVLVSCGKKKEGAGGGNAQKARGPLAVDGFVVSPRSVSENIEVPGSLLPFEETPIRAEVGGRIVQLNIQEGGQVSEGTIMVKLFDKDLQAQLRKLQVQLQIKEKTEERSAELLKINGISQQDYDLSALDVENLRADIEATKISISKTEIRAPYKGTVGLRSISLGSYIAPADIITTIRQVDKLKLEFSIPEKYAKEIVKGYVVSFKVDGGDNYHKATVMATENSVDANTRTLKVRAVVNENHRELVPGVFAKVNLQLGKDDEALMVPTQSIIPTARNKQVIVLRKDSASYTVVETGIRDSAFVQILKGVKVGDTVITTGLMAIRPNIKIKITRVSRQR</sequence>
<evidence type="ECO:0000313" key="8">
    <source>
        <dbReference type="EMBL" id="MBL0741575.1"/>
    </source>
</evidence>
<evidence type="ECO:0000259" key="4">
    <source>
        <dbReference type="Pfam" id="PF25876"/>
    </source>
</evidence>
<dbReference type="Proteomes" id="UP000613030">
    <property type="component" value="Unassembled WGS sequence"/>
</dbReference>
<evidence type="ECO:0000259" key="6">
    <source>
        <dbReference type="Pfam" id="PF25954"/>
    </source>
</evidence>
<dbReference type="Gene3D" id="1.10.287.470">
    <property type="entry name" value="Helix hairpin bin"/>
    <property type="match status" value="1"/>
</dbReference>
<keyword evidence="9" id="KW-1185">Reference proteome</keyword>
<dbReference type="InterPro" id="IPR006143">
    <property type="entry name" value="RND_pump_MFP"/>
</dbReference>
<dbReference type="InterPro" id="IPR058627">
    <property type="entry name" value="MdtA-like_C"/>
</dbReference>
<dbReference type="RefSeq" id="WP_202008950.1">
    <property type="nucleotide sequence ID" value="NZ_JAERRB010000003.1"/>
</dbReference>
<dbReference type="Gene3D" id="2.40.420.20">
    <property type="match status" value="1"/>
</dbReference>
<evidence type="ECO:0000259" key="5">
    <source>
        <dbReference type="Pfam" id="PF25917"/>
    </source>
</evidence>
<reference evidence="8 9" key="1">
    <citation type="submission" date="2021-01" db="EMBL/GenBank/DDBJ databases">
        <title>Chryseolinea sp. Jin1 Genome sequencing and assembly.</title>
        <authorList>
            <person name="Kim I."/>
        </authorList>
    </citation>
    <scope>NUCLEOTIDE SEQUENCE [LARGE SCALE GENOMIC DNA]</scope>
    <source>
        <strain evidence="8 9">Jin1</strain>
    </source>
</reference>
<dbReference type="PROSITE" id="PS51257">
    <property type="entry name" value="PROKAR_LIPOPROTEIN"/>
    <property type="match status" value="1"/>
</dbReference>
<evidence type="ECO:0000256" key="2">
    <source>
        <dbReference type="ARBA" id="ARBA00009477"/>
    </source>
</evidence>
<feature type="domain" description="Multidrug resistance protein MdtA-like C-terminal permuted SH3" evidence="7">
    <location>
        <begin position="277"/>
        <end position="334"/>
    </location>
</feature>
<feature type="domain" description="CusB-like beta-barrel" evidence="6">
    <location>
        <begin position="199"/>
        <end position="270"/>
    </location>
</feature>
<dbReference type="PANTHER" id="PTHR30469">
    <property type="entry name" value="MULTIDRUG RESISTANCE PROTEIN MDTA"/>
    <property type="match status" value="1"/>
</dbReference>
<comment type="subcellular location">
    <subcellularLocation>
        <location evidence="1">Cell envelope</location>
    </subcellularLocation>
</comment>
<protein>
    <submittedName>
        <fullName evidence="8">Efflux RND transporter periplasmic adaptor subunit</fullName>
    </submittedName>
</protein>
<dbReference type="InterPro" id="IPR058792">
    <property type="entry name" value="Beta-barrel_RND_2"/>
</dbReference>
<evidence type="ECO:0000256" key="3">
    <source>
        <dbReference type="ARBA" id="ARBA00022448"/>
    </source>
</evidence>
<dbReference type="EMBL" id="JAERRB010000003">
    <property type="protein sequence ID" value="MBL0741575.1"/>
    <property type="molecule type" value="Genomic_DNA"/>
</dbReference>
<proteinExistence type="inferred from homology"/>
<organism evidence="8 9">
    <name type="scientific">Chryseolinea lacunae</name>
    <dbReference type="NCBI Taxonomy" id="2801331"/>
    <lineage>
        <taxon>Bacteria</taxon>
        <taxon>Pseudomonadati</taxon>
        <taxon>Bacteroidota</taxon>
        <taxon>Cytophagia</taxon>
        <taxon>Cytophagales</taxon>
        <taxon>Fulvivirgaceae</taxon>
        <taxon>Chryseolinea</taxon>
    </lineage>
</organism>
<dbReference type="InterPro" id="IPR058624">
    <property type="entry name" value="MdtA-like_HH"/>
</dbReference>
<dbReference type="PANTHER" id="PTHR30469:SF36">
    <property type="entry name" value="BLL3903 PROTEIN"/>
    <property type="match status" value="1"/>
</dbReference>
<comment type="caution">
    <text evidence="8">The sequence shown here is derived from an EMBL/GenBank/DDBJ whole genome shotgun (WGS) entry which is preliminary data.</text>
</comment>
<dbReference type="SUPFAM" id="SSF111369">
    <property type="entry name" value="HlyD-like secretion proteins"/>
    <property type="match status" value="1"/>
</dbReference>
<feature type="domain" description="Multidrug resistance protein MdtA-like alpha-helical hairpin" evidence="4">
    <location>
        <begin position="101"/>
        <end position="161"/>
    </location>
</feature>